<keyword evidence="1" id="KW-0328">Glycosyltransferase</keyword>
<dbReference type="GO" id="GO:0005829">
    <property type="term" value="C:cytosol"/>
    <property type="evidence" value="ECO:0007669"/>
    <property type="project" value="TreeGrafter"/>
</dbReference>
<organism evidence="4 5">
    <name type="scientific">Pelotomaculum isophthalicicum JI</name>
    <dbReference type="NCBI Taxonomy" id="947010"/>
    <lineage>
        <taxon>Bacteria</taxon>
        <taxon>Bacillati</taxon>
        <taxon>Bacillota</taxon>
        <taxon>Clostridia</taxon>
        <taxon>Eubacteriales</taxon>
        <taxon>Desulfotomaculaceae</taxon>
        <taxon>Pelotomaculum</taxon>
    </lineage>
</organism>
<dbReference type="GO" id="GO:0009116">
    <property type="term" value="P:nucleoside metabolic process"/>
    <property type="evidence" value="ECO:0007669"/>
    <property type="project" value="InterPro"/>
</dbReference>
<dbReference type="SUPFAM" id="SSF53167">
    <property type="entry name" value="Purine and uridine phosphorylases"/>
    <property type="match status" value="1"/>
</dbReference>
<reference evidence="4" key="1">
    <citation type="submission" date="2022-02" db="EMBL/GenBank/DDBJ databases">
        <authorList>
            <person name="Leng L."/>
        </authorList>
    </citation>
    <scope>NUCLEOTIDE SEQUENCE</scope>
    <source>
        <strain evidence="4">JI</strain>
    </source>
</reference>
<protein>
    <submittedName>
        <fullName evidence="4">MTAP family purine nucleoside phosphorylase</fullName>
    </submittedName>
</protein>
<comment type="caution">
    <text evidence="4">The sequence shown here is derived from an EMBL/GenBank/DDBJ whole genome shotgun (WGS) entry which is preliminary data.</text>
</comment>
<accession>A0A9X4JVW2</accession>
<evidence type="ECO:0000256" key="2">
    <source>
        <dbReference type="ARBA" id="ARBA00022679"/>
    </source>
</evidence>
<dbReference type="GO" id="GO:0019509">
    <property type="term" value="P:L-methionine salvage from methylthioadenosine"/>
    <property type="evidence" value="ECO:0007669"/>
    <property type="project" value="TreeGrafter"/>
</dbReference>
<sequence length="274" mass="30881">MDVNKVPQVDYAIIGGSSTFSINFPEDLKRDDVQIITTGLTINTPYGMSPPFKLFMLKKKKIITLKMHGWRGSILRADASRQVFWVLREAGVKKIVSEGGVGSINRLLRPRDVIVPTDYLDFSMRKDVGLGGSYLLTMRKCVCPDIRKELVRIAECEAVGRVFDRGVYAVTDGRHFESPAEIEMLYRLGADVVGQSMCPEVYLAREIGACYGRLDMVVNYAEGVIKEWDYEEMAGIFYNEPLRIGNILLHTLDRIDPGQSCGCPQYRKPTLLKD</sequence>
<dbReference type="PANTHER" id="PTHR42679">
    <property type="entry name" value="S-METHYL-5'-THIOADENOSINE PHOSPHORYLASE"/>
    <property type="match status" value="1"/>
</dbReference>
<evidence type="ECO:0000313" key="5">
    <source>
        <dbReference type="Proteomes" id="UP001154312"/>
    </source>
</evidence>
<dbReference type="InterPro" id="IPR000845">
    <property type="entry name" value="Nucleoside_phosphorylase_d"/>
</dbReference>
<evidence type="ECO:0000313" key="4">
    <source>
        <dbReference type="EMBL" id="MDF9408068.1"/>
    </source>
</evidence>
<evidence type="ECO:0000259" key="3">
    <source>
        <dbReference type="Pfam" id="PF01048"/>
    </source>
</evidence>
<dbReference type="Gene3D" id="3.40.50.1580">
    <property type="entry name" value="Nucleoside phosphorylase domain"/>
    <property type="match status" value="1"/>
</dbReference>
<proteinExistence type="predicted"/>
<dbReference type="GO" id="GO:0017061">
    <property type="term" value="F:S-methyl-5-thioadenosine phosphorylase activity"/>
    <property type="evidence" value="ECO:0007669"/>
    <property type="project" value="InterPro"/>
</dbReference>
<gene>
    <name evidence="4" type="ORF">L7E55_06800</name>
</gene>
<dbReference type="InterPro" id="IPR035994">
    <property type="entry name" value="Nucleoside_phosphorylase_sf"/>
</dbReference>
<dbReference type="InterPro" id="IPR010044">
    <property type="entry name" value="MTAP"/>
</dbReference>
<keyword evidence="2" id="KW-0808">Transferase</keyword>
<dbReference type="Pfam" id="PF01048">
    <property type="entry name" value="PNP_UDP_1"/>
    <property type="match status" value="1"/>
</dbReference>
<dbReference type="RefSeq" id="WP_277443350.1">
    <property type="nucleotide sequence ID" value="NZ_JAKOAV010000009.1"/>
</dbReference>
<feature type="domain" description="Nucleoside phosphorylase" evidence="3">
    <location>
        <begin position="42"/>
        <end position="240"/>
    </location>
</feature>
<dbReference type="AlphaFoldDB" id="A0A9X4JVW2"/>
<keyword evidence="5" id="KW-1185">Reference proteome</keyword>
<name>A0A9X4JVW2_9FIRM</name>
<dbReference type="EMBL" id="JAKOAV010000009">
    <property type="protein sequence ID" value="MDF9408068.1"/>
    <property type="molecule type" value="Genomic_DNA"/>
</dbReference>
<dbReference type="CDD" id="cd09010">
    <property type="entry name" value="MTAP_SsMTAPII_like_MTIP"/>
    <property type="match status" value="1"/>
</dbReference>
<dbReference type="PANTHER" id="PTHR42679:SF2">
    <property type="entry name" value="S-METHYL-5'-THIOADENOSINE PHOSPHORYLASE"/>
    <property type="match status" value="1"/>
</dbReference>
<dbReference type="Proteomes" id="UP001154312">
    <property type="component" value="Unassembled WGS sequence"/>
</dbReference>
<evidence type="ECO:0000256" key="1">
    <source>
        <dbReference type="ARBA" id="ARBA00022676"/>
    </source>
</evidence>